<organism evidence="1 2">
    <name type="scientific">Xenorhabdus lircayensis</name>
    <dbReference type="NCBI Taxonomy" id="2763499"/>
    <lineage>
        <taxon>Bacteria</taxon>
        <taxon>Pseudomonadati</taxon>
        <taxon>Pseudomonadota</taxon>
        <taxon>Gammaproteobacteria</taxon>
        <taxon>Enterobacterales</taxon>
        <taxon>Morganellaceae</taxon>
        <taxon>Xenorhabdus</taxon>
    </lineage>
</organism>
<proteinExistence type="predicted"/>
<gene>
    <name evidence="1" type="ORF">H8A87_18145</name>
</gene>
<keyword evidence="2" id="KW-1185">Reference proteome</keyword>
<sequence length="77" mass="8804">MVVGQTGLRSVIEDRRIENIRMDGEYLKFDYNDSLRDFTPFFDRDANFYIQVCGYPKHTSSFGIKLAGMNGVSTIAD</sequence>
<dbReference type="EMBL" id="JACOII010000067">
    <property type="protein sequence ID" value="MBI6550556.1"/>
    <property type="molecule type" value="Genomic_DNA"/>
</dbReference>
<dbReference type="Proteomes" id="UP000696184">
    <property type="component" value="Unassembled WGS sequence"/>
</dbReference>
<protein>
    <submittedName>
        <fullName evidence="1">Uncharacterized protein</fullName>
    </submittedName>
</protein>
<evidence type="ECO:0000313" key="1">
    <source>
        <dbReference type="EMBL" id="MBI6550556.1"/>
    </source>
</evidence>
<accession>A0ABS0U9J6</accession>
<evidence type="ECO:0000313" key="2">
    <source>
        <dbReference type="Proteomes" id="UP000696184"/>
    </source>
</evidence>
<dbReference type="RefSeq" id="WP_198691320.1">
    <property type="nucleotide sequence ID" value="NZ_CAWPUD010000068.1"/>
</dbReference>
<comment type="caution">
    <text evidence="1">The sequence shown here is derived from an EMBL/GenBank/DDBJ whole genome shotgun (WGS) entry which is preliminary data.</text>
</comment>
<name>A0ABS0U9J6_9GAMM</name>
<reference evidence="1 2" key="1">
    <citation type="submission" date="2020-08" db="EMBL/GenBank/DDBJ databases">
        <title>Description of Xenorhabdus lircayensis sp. nov., the symbiotic bacterium associated with the entomopathogenic nematode Steirnernema unicornum.</title>
        <authorList>
            <person name="Castaneda-Alvarez C."/>
            <person name="Prodan S."/>
            <person name="Zamorano A."/>
            <person name="San-Blas E."/>
            <person name="Aballay E."/>
        </authorList>
    </citation>
    <scope>NUCLEOTIDE SEQUENCE [LARGE SCALE GENOMIC DNA]</scope>
    <source>
        <strain evidence="1 2">VLS</strain>
    </source>
</reference>